<dbReference type="GO" id="GO:0004588">
    <property type="term" value="F:orotate phosphoribosyltransferase activity"/>
    <property type="evidence" value="ECO:0007669"/>
    <property type="project" value="UniProtKB-UniRule"/>
</dbReference>
<dbReference type="EC" id="2.4.2.10" evidence="2 6"/>
<comment type="pathway">
    <text evidence="1 6">Pyrimidine metabolism; UMP biosynthesis via de novo pathway; UMP from orotate: step 1/2.</text>
</comment>
<protein>
    <recommendedName>
        <fullName evidence="2 6">Orotate phosphoribosyltransferase</fullName>
        <shortName evidence="6">OPRT</shortName>
        <shortName evidence="6">OPRTase</shortName>
        <ecNumber evidence="2 6">2.4.2.10</ecNumber>
    </recommendedName>
</protein>
<feature type="binding site" evidence="6">
    <location>
        <position position="161"/>
    </location>
    <ligand>
        <name>orotate</name>
        <dbReference type="ChEBI" id="CHEBI:30839"/>
    </ligand>
</feature>
<dbReference type="CDD" id="cd06223">
    <property type="entry name" value="PRTases_typeI"/>
    <property type="match status" value="1"/>
</dbReference>
<feature type="domain" description="Phosphoribosyltransferase" evidence="7">
    <location>
        <begin position="60"/>
        <end position="163"/>
    </location>
</feature>
<dbReference type="GO" id="GO:0019856">
    <property type="term" value="P:pyrimidine nucleobase biosynthetic process"/>
    <property type="evidence" value="ECO:0007669"/>
    <property type="project" value="TreeGrafter"/>
</dbReference>
<comment type="cofactor">
    <cofactor evidence="6">
        <name>Mg(2+)</name>
        <dbReference type="ChEBI" id="CHEBI:18420"/>
    </cofactor>
</comment>
<sequence length="214" mass="22958">MSEEAVLSHLRQAGAVLTDDHFVYTSGRHGSAYYNKDAVYADVEVADRLCQAIAYHFRDAGIETVVGPEHGGIILQFATTIHLRIWTGKNDICGVYAENAPATYSAQKRFAFNRGFGKFIAGRRVLVVDDILTTGGSVEGVVRAVREAGGEVVGVAVLCNRGGVTAKQLGVPELFALCNVSLNSWPEEECPLCAQGVPVNTTIGKGREFLARTA</sequence>
<evidence type="ECO:0000256" key="2">
    <source>
        <dbReference type="ARBA" id="ARBA00011971"/>
    </source>
</evidence>
<proteinExistence type="inferred from homology"/>
<evidence type="ECO:0000256" key="4">
    <source>
        <dbReference type="ARBA" id="ARBA00022679"/>
    </source>
</evidence>
<keyword evidence="5 6" id="KW-0665">Pyrimidine biosynthesis</keyword>
<dbReference type="EMBL" id="MHBW01000005">
    <property type="protein sequence ID" value="OGY09775.1"/>
    <property type="molecule type" value="Genomic_DNA"/>
</dbReference>
<evidence type="ECO:0000259" key="7">
    <source>
        <dbReference type="Pfam" id="PF00156"/>
    </source>
</evidence>
<reference evidence="8 9" key="1">
    <citation type="journal article" date="2016" name="Nat. Commun.">
        <title>Thousands of microbial genomes shed light on interconnected biogeochemical processes in an aquifer system.</title>
        <authorList>
            <person name="Anantharaman K."/>
            <person name="Brown C.T."/>
            <person name="Hug L.A."/>
            <person name="Sharon I."/>
            <person name="Castelle C.J."/>
            <person name="Probst A.J."/>
            <person name="Thomas B.C."/>
            <person name="Singh A."/>
            <person name="Wilkins M.J."/>
            <person name="Karaoz U."/>
            <person name="Brodie E.L."/>
            <person name="Williams K.H."/>
            <person name="Hubbard S.S."/>
            <person name="Banfield J.F."/>
        </authorList>
    </citation>
    <scope>NUCLEOTIDE SEQUENCE [LARGE SCALE GENOMIC DNA]</scope>
</reference>
<keyword evidence="3 6" id="KW-0328">Glycosyltransferase</keyword>
<dbReference type="GO" id="GO:0000287">
    <property type="term" value="F:magnesium ion binding"/>
    <property type="evidence" value="ECO:0007669"/>
    <property type="project" value="UniProtKB-UniRule"/>
</dbReference>
<comment type="subunit">
    <text evidence="6">Homodimer.</text>
</comment>
<organism evidence="8 9">
    <name type="scientific">Candidatus Blackburnbacteria bacterium RIFCSPHIGHO2_01_FULL_43_15b</name>
    <dbReference type="NCBI Taxonomy" id="1797513"/>
    <lineage>
        <taxon>Bacteria</taxon>
        <taxon>Candidatus Blackburniibacteriota</taxon>
    </lineage>
</organism>
<accession>A0A1G1V330</accession>
<dbReference type="GO" id="GO:0044205">
    <property type="term" value="P:'de novo' UMP biosynthetic process"/>
    <property type="evidence" value="ECO:0007669"/>
    <property type="project" value="UniProtKB-UniRule"/>
</dbReference>
<name>A0A1G1V330_9BACT</name>
<dbReference type="PANTHER" id="PTHR19278">
    <property type="entry name" value="OROTATE PHOSPHORIBOSYLTRANSFERASE"/>
    <property type="match status" value="1"/>
</dbReference>
<dbReference type="AlphaFoldDB" id="A0A1G1V330"/>
<feature type="binding site" description="in other chain" evidence="6">
    <location>
        <begin position="129"/>
        <end position="137"/>
    </location>
    <ligand>
        <name>5-phospho-alpha-D-ribose 1-diphosphate</name>
        <dbReference type="ChEBI" id="CHEBI:58017"/>
        <note>ligand shared between dimeric partners</note>
    </ligand>
</feature>
<dbReference type="InterPro" id="IPR023031">
    <property type="entry name" value="OPRT"/>
</dbReference>
<comment type="caution">
    <text evidence="6">Lacks conserved residue(s) required for the propagation of feature annotation.</text>
</comment>
<dbReference type="Proteomes" id="UP000177967">
    <property type="component" value="Unassembled WGS sequence"/>
</dbReference>
<feature type="binding site" evidence="6">
    <location>
        <position position="133"/>
    </location>
    <ligand>
        <name>orotate</name>
        <dbReference type="ChEBI" id="CHEBI:30839"/>
    </ligand>
</feature>
<evidence type="ECO:0000256" key="3">
    <source>
        <dbReference type="ARBA" id="ARBA00022676"/>
    </source>
</evidence>
<comment type="function">
    <text evidence="6">Catalyzes the transfer of a ribosyl phosphate group from 5-phosphoribose 1-diphosphate to orotate, leading to the formation of orotidine monophosphate (OMP).</text>
</comment>
<dbReference type="InterPro" id="IPR029057">
    <property type="entry name" value="PRTase-like"/>
</dbReference>
<keyword evidence="4 6" id="KW-0808">Transferase</keyword>
<evidence type="ECO:0000313" key="8">
    <source>
        <dbReference type="EMBL" id="OGY09775.1"/>
    </source>
</evidence>
<dbReference type="SUPFAM" id="SSF53271">
    <property type="entry name" value="PRTase-like"/>
    <property type="match status" value="1"/>
</dbReference>
<dbReference type="STRING" id="1797513.A2782_02705"/>
<dbReference type="Gene3D" id="3.40.50.2020">
    <property type="match status" value="1"/>
</dbReference>
<dbReference type="Pfam" id="PF00156">
    <property type="entry name" value="Pribosyltran"/>
    <property type="match status" value="1"/>
</dbReference>
<gene>
    <name evidence="6" type="primary">pyrE</name>
    <name evidence="8" type="ORF">A2782_02705</name>
</gene>
<evidence type="ECO:0000256" key="1">
    <source>
        <dbReference type="ARBA" id="ARBA00004889"/>
    </source>
</evidence>
<dbReference type="UniPathway" id="UPA00070">
    <property type="reaction ID" value="UER00119"/>
</dbReference>
<dbReference type="InterPro" id="IPR000836">
    <property type="entry name" value="PRTase_dom"/>
</dbReference>
<dbReference type="PANTHER" id="PTHR19278:SF9">
    <property type="entry name" value="URIDINE 5'-MONOPHOSPHATE SYNTHASE"/>
    <property type="match status" value="1"/>
</dbReference>
<dbReference type="HAMAP" id="MF_01208">
    <property type="entry name" value="PyrE"/>
    <property type="match status" value="1"/>
</dbReference>
<evidence type="ECO:0000313" key="9">
    <source>
        <dbReference type="Proteomes" id="UP000177967"/>
    </source>
</evidence>
<comment type="caution">
    <text evidence="8">The sequence shown here is derived from an EMBL/GenBank/DDBJ whole genome shotgun (WGS) entry which is preliminary data.</text>
</comment>
<evidence type="ECO:0000256" key="6">
    <source>
        <dbReference type="HAMAP-Rule" id="MF_01208"/>
    </source>
</evidence>
<keyword evidence="6" id="KW-0460">Magnesium</keyword>
<comment type="similarity">
    <text evidence="6">Belongs to the purine/pyrimidine phosphoribosyltransferase family. PyrE subfamily.</text>
</comment>
<evidence type="ECO:0000256" key="5">
    <source>
        <dbReference type="ARBA" id="ARBA00022975"/>
    </source>
</evidence>
<comment type="catalytic activity">
    <reaction evidence="6">
        <text>orotidine 5'-phosphate + diphosphate = orotate + 5-phospho-alpha-D-ribose 1-diphosphate</text>
        <dbReference type="Rhea" id="RHEA:10380"/>
        <dbReference type="ChEBI" id="CHEBI:30839"/>
        <dbReference type="ChEBI" id="CHEBI:33019"/>
        <dbReference type="ChEBI" id="CHEBI:57538"/>
        <dbReference type="ChEBI" id="CHEBI:58017"/>
        <dbReference type="EC" id="2.4.2.10"/>
    </reaction>
</comment>